<gene>
    <name evidence="1" type="ORF">GCM10009757_29350</name>
</gene>
<reference evidence="2" key="1">
    <citation type="journal article" date="2019" name="Int. J. Syst. Evol. Microbiol.">
        <title>The Global Catalogue of Microorganisms (GCM) 10K type strain sequencing project: providing services to taxonomists for standard genome sequencing and annotation.</title>
        <authorList>
            <consortium name="The Broad Institute Genomics Platform"/>
            <consortium name="The Broad Institute Genome Sequencing Center for Infectious Disease"/>
            <person name="Wu L."/>
            <person name="Ma J."/>
        </authorList>
    </citation>
    <scope>NUCLEOTIDE SEQUENCE [LARGE SCALE GENOMIC DNA]</scope>
    <source>
        <strain evidence="2">JCM 14549</strain>
    </source>
</reference>
<proteinExistence type="predicted"/>
<organism evidence="1 2">
    <name type="scientific">Streptomyces cheonanensis</name>
    <dbReference type="NCBI Taxonomy" id="312720"/>
    <lineage>
        <taxon>Bacteria</taxon>
        <taxon>Bacillati</taxon>
        <taxon>Actinomycetota</taxon>
        <taxon>Actinomycetes</taxon>
        <taxon>Kitasatosporales</taxon>
        <taxon>Streptomycetaceae</taxon>
        <taxon>Streptomyces</taxon>
    </lineage>
</organism>
<accession>A0ABN2V850</accession>
<evidence type="ECO:0000313" key="1">
    <source>
        <dbReference type="EMBL" id="GAA2054014.1"/>
    </source>
</evidence>
<sequence length="157" mass="16472">MDVPGPTFSTALKTSSDYLDVAANTHGEEKAFLMLEALRRIRHHSPHLVEVGPGGGSAIAYLASQFSSIPLPDDVRLTLVEAPGVTSVALDEAMHAFNRAPPLTCRTGISPSTLLRHLIWTIRPGEGPVGGALRWIGCKAGADATAPEETAAPIGRG</sequence>
<keyword evidence="2" id="KW-1185">Reference proteome</keyword>
<dbReference type="EMBL" id="BAAANQ010000005">
    <property type="protein sequence ID" value="GAA2054014.1"/>
    <property type="molecule type" value="Genomic_DNA"/>
</dbReference>
<comment type="caution">
    <text evidence="1">The sequence shown here is derived from an EMBL/GenBank/DDBJ whole genome shotgun (WGS) entry which is preliminary data.</text>
</comment>
<dbReference type="Proteomes" id="UP001403094">
    <property type="component" value="Unassembled WGS sequence"/>
</dbReference>
<evidence type="ECO:0000313" key="2">
    <source>
        <dbReference type="Proteomes" id="UP001403094"/>
    </source>
</evidence>
<name>A0ABN2V850_9ACTN</name>
<protein>
    <submittedName>
        <fullName evidence="1">Uncharacterized protein</fullName>
    </submittedName>
</protein>